<dbReference type="Proteomes" id="UP000602647">
    <property type="component" value="Unassembled WGS sequence"/>
</dbReference>
<dbReference type="AlphaFoldDB" id="A0A923NNJ5"/>
<evidence type="ECO:0008006" key="3">
    <source>
        <dbReference type="Google" id="ProtNLM"/>
    </source>
</evidence>
<dbReference type="Gene3D" id="6.10.140.1630">
    <property type="match status" value="1"/>
</dbReference>
<reference evidence="1" key="1">
    <citation type="submission" date="2020-08" db="EMBL/GenBank/DDBJ databases">
        <title>Genome public.</title>
        <authorList>
            <person name="Liu C."/>
            <person name="Sun Q."/>
        </authorList>
    </citation>
    <scope>NUCLEOTIDE SEQUENCE</scope>
    <source>
        <strain evidence="1">BX12</strain>
    </source>
</reference>
<accession>A0A923NNJ5</accession>
<name>A0A923NNJ5_9FIRM</name>
<protein>
    <recommendedName>
        <fullName evidence="3">Head fiber protein</fullName>
    </recommendedName>
</protein>
<proteinExistence type="predicted"/>
<gene>
    <name evidence="1" type="ORF">H9L42_16045</name>
</gene>
<comment type="caution">
    <text evidence="1">The sequence shown here is derived from an EMBL/GenBank/DDBJ whole genome shotgun (WGS) entry which is preliminary data.</text>
</comment>
<sequence length="78" mass="7837">MAAKSSGYSPTSWNDGDIITKDKLNNIESGIQAASKAGLSGSASAVSAIDTPESADAATIAAKVNELITQLKARGVIS</sequence>
<dbReference type="RefSeq" id="WP_187304418.1">
    <property type="nucleotide sequence ID" value="NZ_JACRYT010000033.1"/>
</dbReference>
<evidence type="ECO:0000313" key="2">
    <source>
        <dbReference type="Proteomes" id="UP000602647"/>
    </source>
</evidence>
<keyword evidence="2" id="KW-1185">Reference proteome</keyword>
<organism evidence="1 2">
    <name type="scientific">Zhenpiania hominis</name>
    <dbReference type="NCBI Taxonomy" id="2763644"/>
    <lineage>
        <taxon>Bacteria</taxon>
        <taxon>Bacillati</taxon>
        <taxon>Bacillota</taxon>
        <taxon>Clostridia</taxon>
        <taxon>Peptostreptococcales</taxon>
        <taxon>Anaerovoracaceae</taxon>
        <taxon>Zhenpiania</taxon>
    </lineage>
</organism>
<evidence type="ECO:0000313" key="1">
    <source>
        <dbReference type="EMBL" id="MBC6681322.1"/>
    </source>
</evidence>
<dbReference type="EMBL" id="JACRYT010000033">
    <property type="protein sequence ID" value="MBC6681322.1"/>
    <property type="molecule type" value="Genomic_DNA"/>
</dbReference>